<proteinExistence type="predicted"/>
<protein>
    <recommendedName>
        <fullName evidence="4">C-type lectin domain-containing protein</fullName>
    </recommendedName>
</protein>
<evidence type="ECO:0000313" key="3">
    <source>
        <dbReference type="Proteomes" id="UP000828390"/>
    </source>
</evidence>
<name>A0A9D4L1V1_DREPO</name>
<dbReference type="Proteomes" id="UP000828390">
    <property type="component" value="Unassembled WGS sequence"/>
</dbReference>
<keyword evidence="3" id="KW-1185">Reference proteome</keyword>
<gene>
    <name evidence="2" type="ORF">DPMN_092705</name>
</gene>
<dbReference type="InterPro" id="IPR016187">
    <property type="entry name" value="CTDL_fold"/>
</dbReference>
<organism evidence="2 3">
    <name type="scientific">Dreissena polymorpha</name>
    <name type="common">Zebra mussel</name>
    <name type="synonym">Mytilus polymorpha</name>
    <dbReference type="NCBI Taxonomy" id="45954"/>
    <lineage>
        <taxon>Eukaryota</taxon>
        <taxon>Metazoa</taxon>
        <taxon>Spiralia</taxon>
        <taxon>Lophotrochozoa</taxon>
        <taxon>Mollusca</taxon>
        <taxon>Bivalvia</taxon>
        <taxon>Autobranchia</taxon>
        <taxon>Heteroconchia</taxon>
        <taxon>Euheterodonta</taxon>
        <taxon>Imparidentia</taxon>
        <taxon>Neoheterodontei</taxon>
        <taxon>Myida</taxon>
        <taxon>Dreissenoidea</taxon>
        <taxon>Dreissenidae</taxon>
        <taxon>Dreissena</taxon>
    </lineage>
</organism>
<dbReference type="Gene3D" id="3.10.100.10">
    <property type="entry name" value="Mannose-Binding Protein A, subunit A"/>
    <property type="match status" value="1"/>
</dbReference>
<keyword evidence="1" id="KW-0732">Signal</keyword>
<dbReference type="EMBL" id="JAIWYP010000003">
    <property type="protein sequence ID" value="KAH3850297.1"/>
    <property type="molecule type" value="Genomic_DNA"/>
</dbReference>
<accession>A0A9D4L1V1</accession>
<comment type="caution">
    <text evidence="2">The sequence shown here is derived from an EMBL/GenBank/DDBJ whole genome shotgun (WGS) entry which is preliminary data.</text>
</comment>
<reference evidence="2" key="2">
    <citation type="submission" date="2020-11" db="EMBL/GenBank/DDBJ databases">
        <authorList>
            <person name="McCartney M.A."/>
            <person name="Auch B."/>
            <person name="Kono T."/>
            <person name="Mallez S."/>
            <person name="Becker A."/>
            <person name="Gohl D.M."/>
            <person name="Silverstein K.A.T."/>
            <person name="Koren S."/>
            <person name="Bechman K.B."/>
            <person name="Herman A."/>
            <person name="Abrahante J.E."/>
            <person name="Garbe J."/>
        </authorList>
    </citation>
    <scope>NUCLEOTIDE SEQUENCE</scope>
    <source>
        <strain evidence="2">Duluth1</strain>
        <tissue evidence="2">Whole animal</tissue>
    </source>
</reference>
<evidence type="ECO:0000256" key="1">
    <source>
        <dbReference type="SAM" id="SignalP"/>
    </source>
</evidence>
<feature type="signal peptide" evidence="1">
    <location>
        <begin position="1"/>
        <end position="21"/>
    </location>
</feature>
<feature type="chain" id="PRO_5039270057" description="C-type lectin domain-containing protein" evidence="1">
    <location>
        <begin position="22"/>
        <end position="291"/>
    </location>
</feature>
<evidence type="ECO:0000313" key="2">
    <source>
        <dbReference type="EMBL" id="KAH3850297.1"/>
    </source>
</evidence>
<evidence type="ECO:0008006" key="4">
    <source>
        <dbReference type="Google" id="ProtNLM"/>
    </source>
</evidence>
<dbReference type="SUPFAM" id="SSF56436">
    <property type="entry name" value="C-type lectin-like"/>
    <property type="match status" value="1"/>
</dbReference>
<dbReference type="AlphaFoldDB" id="A0A9D4L1V1"/>
<dbReference type="InterPro" id="IPR016186">
    <property type="entry name" value="C-type_lectin-like/link_sf"/>
</dbReference>
<reference evidence="2" key="1">
    <citation type="journal article" date="2019" name="bioRxiv">
        <title>The Genome of the Zebra Mussel, Dreissena polymorpha: A Resource for Invasive Species Research.</title>
        <authorList>
            <person name="McCartney M.A."/>
            <person name="Auch B."/>
            <person name="Kono T."/>
            <person name="Mallez S."/>
            <person name="Zhang Y."/>
            <person name="Obille A."/>
            <person name="Becker A."/>
            <person name="Abrahante J.E."/>
            <person name="Garbe J."/>
            <person name="Badalamenti J.P."/>
            <person name="Herman A."/>
            <person name="Mangelson H."/>
            <person name="Liachko I."/>
            <person name="Sullivan S."/>
            <person name="Sone E.D."/>
            <person name="Koren S."/>
            <person name="Silverstein K.A.T."/>
            <person name="Beckman K.B."/>
            <person name="Gohl D.M."/>
        </authorList>
    </citation>
    <scope>NUCLEOTIDE SEQUENCE</scope>
    <source>
        <strain evidence="2">Duluth1</strain>
        <tissue evidence="2">Whole animal</tissue>
    </source>
</reference>
<sequence>MIKSSVCLCVMSLLGIKPIASVPCIIRSSRCLAINNSETICVSFFNGTGLDWFQAKSKCEADGGRLAHLGNYSAENGLITTASREGASHVRVGVMTSVRGDDLTFMTNTSDLKCTNTISQHCSSTTSPSECAALGCCFNGCICQYPENQFVASVDLNFTRLPSPIVTERSGVQLNSNHTWSPFNCSEPGGIETVYACERKCSANWPIETYQNVTWIAPVTSSPLTPKCTTPLPSPYIDGVATAGDTSAKIQHTTAPRVIETATDGSQSVACQFNVQVRWLMILMAMSTVRS</sequence>